<dbReference type="AlphaFoldDB" id="A0A6L8V6N9"/>
<feature type="signal peptide" evidence="1">
    <location>
        <begin position="1"/>
        <end position="28"/>
    </location>
</feature>
<evidence type="ECO:0000313" key="3">
    <source>
        <dbReference type="Proteomes" id="UP000481087"/>
    </source>
</evidence>
<comment type="caution">
    <text evidence="2">The sequence shown here is derived from an EMBL/GenBank/DDBJ whole genome shotgun (WGS) entry which is preliminary data.</text>
</comment>
<accession>A0A6L8V6N9</accession>
<evidence type="ECO:0000313" key="2">
    <source>
        <dbReference type="EMBL" id="MZQ85262.1"/>
    </source>
</evidence>
<protein>
    <submittedName>
        <fullName evidence="2">Uncharacterized protein</fullName>
    </submittedName>
</protein>
<sequence>MKKRPWKSSLTAIMLGAMIVQGGTAVWAADAAPTAPVSAPTVNYGLTSDIRAAVKSVAVTPTASGSQLAVTVRLYNGGVTQNRVPEHELRVQTSSGVSYTLKPSGTNKESLQPKEIGELVYMTAVDTKEIGTIDQLSFVNVDVYSYPKVEKTLLAMPTNSVWYGAMGSAALQNLNNVTWGQSFVIPGVNSGITYTAVETSMQNTTAGRVAVVTVLASNPGAGRETVPAFRMDAQSETKNYEGKRAEVEPVTLEAGEQKYIHFAIPVENGVTLSNLVVLSTDTFVAKGAAEAATAATTVATGKLAIAWPKQQGSTTAVPYTIGQPIAFDALTKVVDKSTQVSLMELHLHENPGEGFKTAVAKFKLTNTSTSPIALPAFVSELVSTQGLTYQGARQANVTEMMNPGLSYVVSYSYIVPQSEEGTSFSLKLLDTVAAAPYTTTIAALQTDLQQEEAEDSTISLYPFDLKINDVAVNTQTTAQLTYTYKVRLDMDIKQKENVVVDNNFSKLRFEIVDSAGRVLGSKDAAFTGVNKLISGVQMIDASNITTDQFSYPFTVNVYETIETANGTAKRLLKVIK</sequence>
<proteinExistence type="predicted"/>
<organism evidence="2 3">
    <name type="scientific">Paenibacillus silvestris</name>
    <dbReference type="NCBI Taxonomy" id="2606219"/>
    <lineage>
        <taxon>Bacteria</taxon>
        <taxon>Bacillati</taxon>
        <taxon>Bacillota</taxon>
        <taxon>Bacilli</taxon>
        <taxon>Bacillales</taxon>
        <taxon>Paenibacillaceae</taxon>
        <taxon>Paenibacillus</taxon>
    </lineage>
</organism>
<keyword evidence="1" id="KW-0732">Signal</keyword>
<reference evidence="2 3" key="1">
    <citation type="submission" date="2019-12" db="EMBL/GenBank/DDBJ databases">
        <title>Paenibacillus sp. nov. sp. isolated from soil.</title>
        <authorList>
            <person name="Kim J."/>
            <person name="Jeong S.E."/>
            <person name="Jung H.S."/>
            <person name="Jeon C.O."/>
        </authorList>
    </citation>
    <scope>NUCLEOTIDE SEQUENCE [LARGE SCALE GENOMIC DNA]</scope>
    <source>
        <strain evidence="2 3">5J-6</strain>
    </source>
</reference>
<dbReference type="RefSeq" id="WP_161409384.1">
    <property type="nucleotide sequence ID" value="NZ_WTUZ01000022.1"/>
</dbReference>
<name>A0A6L8V6N9_9BACL</name>
<dbReference type="Proteomes" id="UP000481087">
    <property type="component" value="Unassembled WGS sequence"/>
</dbReference>
<dbReference type="EMBL" id="WTUZ01000022">
    <property type="protein sequence ID" value="MZQ85262.1"/>
    <property type="molecule type" value="Genomic_DNA"/>
</dbReference>
<gene>
    <name evidence="2" type="ORF">GQF01_24400</name>
</gene>
<keyword evidence="3" id="KW-1185">Reference proteome</keyword>
<evidence type="ECO:0000256" key="1">
    <source>
        <dbReference type="SAM" id="SignalP"/>
    </source>
</evidence>
<feature type="chain" id="PRO_5026730368" evidence="1">
    <location>
        <begin position="29"/>
        <end position="576"/>
    </location>
</feature>